<keyword evidence="3" id="KW-0677">Repeat</keyword>
<evidence type="ECO:0000256" key="4">
    <source>
        <dbReference type="ARBA" id="ARBA00022771"/>
    </source>
</evidence>
<dbReference type="STRING" id="590646.G3B8G2"/>
<dbReference type="GO" id="GO:0000981">
    <property type="term" value="F:DNA-binding transcription factor activity, RNA polymerase II-specific"/>
    <property type="evidence" value="ECO:0007669"/>
    <property type="project" value="InterPro"/>
</dbReference>
<feature type="compositionally biased region" description="Pro residues" evidence="8">
    <location>
        <begin position="133"/>
        <end position="146"/>
    </location>
</feature>
<dbReference type="HOGENOM" id="CLU_467771_0_0_1"/>
<comment type="subcellular location">
    <subcellularLocation>
        <location evidence="1">Nucleus</location>
    </subcellularLocation>
</comment>
<dbReference type="PANTHER" id="PTHR40626">
    <property type="entry name" value="MIP31509P"/>
    <property type="match status" value="1"/>
</dbReference>
<dbReference type="InterPro" id="IPR051059">
    <property type="entry name" value="VerF-like"/>
</dbReference>
<dbReference type="Proteomes" id="UP000000707">
    <property type="component" value="Unassembled WGS sequence"/>
</dbReference>
<evidence type="ECO:0000313" key="11">
    <source>
        <dbReference type="Proteomes" id="UP000000707"/>
    </source>
</evidence>
<evidence type="ECO:0000256" key="2">
    <source>
        <dbReference type="ARBA" id="ARBA00022723"/>
    </source>
</evidence>
<feature type="region of interest" description="Disordered" evidence="8">
    <location>
        <begin position="471"/>
        <end position="514"/>
    </location>
</feature>
<dbReference type="GO" id="GO:0000978">
    <property type="term" value="F:RNA polymerase II cis-regulatory region sequence-specific DNA binding"/>
    <property type="evidence" value="ECO:0007669"/>
    <property type="project" value="InterPro"/>
</dbReference>
<proteinExistence type="predicted"/>
<feature type="domain" description="C2H2-type" evidence="9">
    <location>
        <begin position="61"/>
        <end position="91"/>
    </location>
</feature>
<dbReference type="SUPFAM" id="SSF57667">
    <property type="entry name" value="beta-beta-alpha zinc fingers"/>
    <property type="match status" value="1"/>
</dbReference>
<feature type="domain" description="C2H2-type" evidence="9">
    <location>
        <begin position="92"/>
        <end position="120"/>
    </location>
</feature>
<gene>
    <name evidence="10" type="ORF">CANTEDRAFT_95274</name>
</gene>
<feature type="compositionally biased region" description="Acidic residues" evidence="8">
    <location>
        <begin position="36"/>
        <end position="47"/>
    </location>
</feature>
<name>G3B8G2_CANTC</name>
<dbReference type="GO" id="GO:0000785">
    <property type="term" value="C:chromatin"/>
    <property type="evidence" value="ECO:0007669"/>
    <property type="project" value="TreeGrafter"/>
</dbReference>
<evidence type="ECO:0000256" key="7">
    <source>
        <dbReference type="PROSITE-ProRule" id="PRU00042"/>
    </source>
</evidence>
<dbReference type="OrthoDB" id="10018191at2759"/>
<keyword evidence="11" id="KW-1185">Reference proteome</keyword>
<feature type="compositionally biased region" description="Basic and acidic residues" evidence="8">
    <location>
        <begin position="1"/>
        <end position="13"/>
    </location>
</feature>
<feature type="compositionally biased region" description="Basic and acidic residues" evidence="8">
    <location>
        <begin position="491"/>
        <end position="514"/>
    </location>
</feature>
<protein>
    <recommendedName>
        <fullName evidence="9">C2H2-type domain-containing protein</fullName>
    </recommendedName>
</protein>
<feature type="region of interest" description="Disordered" evidence="8">
    <location>
        <begin position="127"/>
        <end position="289"/>
    </location>
</feature>
<dbReference type="PROSITE" id="PS00028">
    <property type="entry name" value="ZINC_FINGER_C2H2_1"/>
    <property type="match status" value="1"/>
</dbReference>
<feature type="region of interest" description="Disordered" evidence="8">
    <location>
        <begin position="1"/>
        <end position="57"/>
    </location>
</feature>
<dbReference type="EMBL" id="GL996527">
    <property type="protein sequence ID" value="EGV62390.1"/>
    <property type="molecule type" value="Genomic_DNA"/>
</dbReference>
<keyword evidence="5" id="KW-0862">Zinc</keyword>
<dbReference type="AlphaFoldDB" id="G3B8G2"/>
<dbReference type="GO" id="GO:0008270">
    <property type="term" value="F:zinc ion binding"/>
    <property type="evidence" value="ECO:0007669"/>
    <property type="project" value="UniProtKB-KW"/>
</dbReference>
<accession>G3B8G2</accession>
<feature type="region of interest" description="Disordered" evidence="8">
    <location>
        <begin position="347"/>
        <end position="366"/>
    </location>
</feature>
<keyword evidence="2" id="KW-0479">Metal-binding</keyword>
<dbReference type="GO" id="GO:0005634">
    <property type="term" value="C:nucleus"/>
    <property type="evidence" value="ECO:0007669"/>
    <property type="project" value="UniProtKB-SubCell"/>
</dbReference>
<feature type="compositionally biased region" description="Low complexity" evidence="8">
    <location>
        <begin position="18"/>
        <end position="31"/>
    </location>
</feature>
<dbReference type="eggNOG" id="KOG1721">
    <property type="taxonomic scope" value="Eukaryota"/>
</dbReference>
<evidence type="ECO:0000259" key="9">
    <source>
        <dbReference type="PROSITE" id="PS50157"/>
    </source>
</evidence>
<dbReference type="PANTHER" id="PTHR40626:SF32">
    <property type="entry name" value="ZINC FINGER PROTEIN RST2"/>
    <property type="match status" value="1"/>
</dbReference>
<evidence type="ECO:0000256" key="5">
    <source>
        <dbReference type="ARBA" id="ARBA00022833"/>
    </source>
</evidence>
<feature type="compositionally biased region" description="Polar residues" evidence="8">
    <location>
        <begin position="435"/>
        <end position="453"/>
    </location>
</feature>
<keyword evidence="4 7" id="KW-0863">Zinc-finger</keyword>
<evidence type="ECO:0000256" key="8">
    <source>
        <dbReference type="SAM" id="MobiDB-lite"/>
    </source>
</evidence>
<dbReference type="Gene3D" id="3.30.160.60">
    <property type="entry name" value="Classic Zinc Finger"/>
    <property type="match status" value="2"/>
</dbReference>
<feature type="compositionally biased region" description="Low complexity" evidence="8">
    <location>
        <begin position="206"/>
        <end position="225"/>
    </location>
</feature>
<evidence type="ECO:0000256" key="3">
    <source>
        <dbReference type="ARBA" id="ARBA00022737"/>
    </source>
</evidence>
<evidence type="ECO:0000256" key="1">
    <source>
        <dbReference type="ARBA" id="ARBA00004123"/>
    </source>
</evidence>
<sequence length="514" mass="56592">MSVKTQTKDKLEEPVQDSSGESSPSSATESPVPDSPDADAEADEADADDKKKKRTVKGRVFQCTGFPGCNMSFTRSEHLARHKRKHTGERPFTCPYCSKNFSRLDNLRQHKQTVHAYENYLATKKPEDKDEAAPPPGQQASQPPPHHVQHPQHHVQHHIQHHVQHHVQHHPSHHVQQHVQHHLPVQHPTSYPHHQPVHYYSPGTPNHPSLASPPNSNSPHHNYPHFQYQGAGAPPPFHAQSHSRPPASGPDVNTISSNEEEPPSNASGNSGGGLRLPSHQFKPKRRPRPLSLQHSFVLNSDKLSSMSSLSSSGSSTLNTPVYDRSYLGGGSMKSAPPVPMYSFSQHMNAPPSQQRSFPSKTMLQYSGPRSASLVSPLSPLYHHQPGHPSRSQPLQAHRPQTFSFPPGNPPTNGTGSLVLPPVQHIPHPSLHRSAHSMNSIPQDDVSTAGTTPTRGLDIAPIKDSTKSWLRGVLNDDDTSKKPTITSLLSPDNDKFQNGEVEKTKVTTQVKEEDN</sequence>
<dbReference type="InterPro" id="IPR013087">
    <property type="entry name" value="Znf_C2H2_type"/>
</dbReference>
<keyword evidence="6" id="KW-0539">Nucleus</keyword>
<reference evidence="10 11" key="1">
    <citation type="journal article" date="2011" name="Proc. Natl. Acad. Sci. U.S.A.">
        <title>Comparative genomics of xylose-fermenting fungi for enhanced biofuel production.</title>
        <authorList>
            <person name="Wohlbach D.J."/>
            <person name="Kuo A."/>
            <person name="Sato T.K."/>
            <person name="Potts K.M."/>
            <person name="Salamov A.A."/>
            <person name="LaButti K.M."/>
            <person name="Sun H."/>
            <person name="Clum A."/>
            <person name="Pangilinan J.L."/>
            <person name="Lindquist E.A."/>
            <person name="Lucas S."/>
            <person name="Lapidus A."/>
            <person name="Jin M."/>
            <person name="Gunawan C."/>
            <person name="Balan V."/>
            <person name="Dale B.E."/>
            <person name="Jeffries T.W."/>
            <person name="Zinkel R."/>
            <person name="Barry K.W."/>
            <person name="Grigoriev I.V."/>
            <person name="Gasch A.P."/>
        </authorList>
    </citation>
    <scope>NUCLEOTIDE SEQUENCE [LARGE SCALE GENOMIC DNA]</scope>
    <source>
        <strain evidence="11">ATCC 10573 / BCRC 21748 / CBS 615 / JCM 9827 / NBRC 10315 / NRRL Y-1498 / VKM Y-70</strain>
    </source>
</reference>
<dbReference type="Pfam" id="PF00096">
    <property type="entry name" value="zf-C2H2"/>
    <property type="match status" value="2"/>
</dbReference>
<organism evidence="11">
    <name type="scientific">Candida tenuis (strain ATCC 10573 / BCRC 21748 / CBS 615 / JCM 9827 / NBRC 10315 / NRRL Y-1498 / VKM Y-70)</name>
    <name type="common">Yeast</name>
    <name type="synonym">Yamadazyma tenuis</name>
    <dbReference type="NCBI Taxonomy" id="590646"/>
    <lineage>
        <taxon>Eukaryota</taxon>
        <taxon>Fungi</taxon>
        <taxon>Dikarya</taxon>
        <taxon>Ascomycota</taxon>
        <taxon>Saccharomycotina</taxon>
        <taxon>Pichiomycetes</taxon>
        <taxon>Debaryomycetaceae</taxon>
        <taxon>Yamadazyma</taxon>
    </lineage>
</organism>
<evidence type="ECO:0000256" key="6">
    <source>
        <dbReference type="ARBA" id="ARBA00023242"/>
    </source>
</evidence>
<dbReference type="PROSITE" id="PS50157">
    <property type="entry name" value="ZINC_FINGER_C2H2_2"/>
    <property type="match status" value="2"/>
</dbReference>
<feature type="region of interest" description="Disordered" evidence="8">
    <location>
        <begin position="430"/>
        <end position="459"/>
    </location>
</feature>
<evidence type="ECO:0000313" key="10">
    <source>
        <dbReference type="EMBL" id="EGV62390.1"/>
    </source>
</evidence>
<dbReference type="InterPro" id="IPR036236">
    <property type="entry name" value="Znf_C2H2_sf"/>
</dbReference>
<feature type="compositionally biased region" description="Basic residues" evidence="8">
    <location>
        <begin position="147"/>
        <end position="181"/>
    </location>
</feature>
<dbReference type="SMART" id="SM00355">
    <property type="entry name" value="ZnF_C2H2"/>
    <property type="match status" value="2"/>
</dbReference>
<dbReference type="FunFam" id="3.30.160.60:FF:002343">
    <property type="entry name" value="Zinc finger protein 33A"/>
    <property type="match status" value="1"/>
</dbReference>